<dbReference type="PROSITE" id="PS51737">
    <property type="entry name" value="RECOMBINASE_DNA_BIND"/>
    <property type="match status" value="1"/>
</dbReference>
<evidence type="ECO:0000313" key="4">
    <source>
        <dbReference type="EMBL" id="MFA9479362.1"/>
    </source>
</evidence>
<dbReference type="InterPro" id="IPR036162">
    <property type="entry name" value="Resolvase-like_N_sf"/>
</dbReference>
<dbReference type="InterPro" id="IPR038109">
    <property type="entry name" value="DNA_bind_recomb_sf"/>
</dbReference>
<dbReference type="Proteomes" id="UP001575105">
    <property type="component" value="Unassembled WGS sequence"/>
</dbReference>
<dbReference type="RefSeq" id="WP_425346283.1">
    <property type="nucleotide sequence ID" value="NZ_JBGUBD010000008.1"/>
</dbReference>
<dbReference type="SUPFAM" id="SSF53041">
    <property type="entry name" value="Resolvase-like"/>
    <property type="match status" value="1"/>
</dbReference>
<reference evidence="4 5" key="1">
    <citation type="submission" date="2024-08" db="EMBL/GenBank/DDBJ databases">
        <title>Whole-genome sequencing of halo(alkali)philic microorganisms from hypersaline lakes.</title>
        <authorList>
            <person name="Sorokin D.Y."/>
            <person name="Merkel A.Y."/>
            <person name="Messina E."/>
            <person name="Yakimov M."/>
        </authorList>
    </citation>
    <scope>NUCLEOTIDE SEQUENCE [LARGE SCALE GENOMIC DNA]</scope>
    <source>
        <strain evidence="4 5">AB-hyl4</strain>
    </source>
</reference>
<dbReference type="InterPro" id="IPR050639">
    <property type="entry name" value="SSR_resolvase"/>
</dbReference>
<evidence type="ECO:0000259" key="3">
    <source>
        <dbReference type="PROSITE" id="PS51737"/>
    </source>
</evidence>
<dbReference type="CDD" id="cd00338">
    <property type="entry name" value="Ser_Recombinase"/>
    <property type="match status" value="1"/>
</dbReference>
<feature type="domain" description="Recombinase" evidence="3">
    <location>
        <begin position="215"/>
        <end position="336"/>
    </location>
</feature>
<dbReference type="InterPro" id="IPR041657">
    <property type="entry name" value="HTH_17"/>
</dbReference>
<organism evidence="4 5">
    <name type="scientific">Natronomicrosphaera hydrolytica</name>
    <dbReference type="NCBI Taxonomy" id="3242702"/>
    <lineage>
        <taxon>Bacteria</taxon>
        <taxon>Pseudomonadati</taxon>
        <taxon>Planctomycetota</taxon>
        <taxon>Phycisphaerae</taxon>
        <taxon>Phycisphaerales</taxon>
        <taxon>Phycisphaeraceae</taxon>
        <taxon>Natronomicrosphaera</taxon>
    </lineage>
</organism>
<dbReference type="EMBL" id="JBGUBD010000008">
    <property type="protein sequence ID" value="MFA9479362.1"/>
    <property type="molecule type" value="Genomic_DNA"/>
</dbReference>
<dbReference type="PANTHER" id="PTHR30461">
    <property type="entry name" value="DNA-INVERTASE FROM LAMBDOID PROPHAGE"/>
    <property type="match status" value="1"/>
</dbReference>
<accession>A0ABV4U7V3</accession>
<gene>
    <name evidence="4" type="ORF">ACERK3_13815</name>
</gene>
<evidence type="ECO:0000256" key="1">
    <source>
        <dbReference type="SAM" id="MobiDB-lite"/>
    </source>
</evidence>
<dbReference type="SMART" id="SM00857">
    <property type="entry name" value="Resolvase"/>
    <property type="match status" value="1"/>
</dbReference>
<protein>
    <submittedName>
        <fullName evidence="4">Recombinase family protein</fullName>
    </submittedName>
</protein>
<dbReference type="Pfam" id="PF13408">
    <property type="entry name" value="Zn_ribbon_recom"/>
    <property type="match status" value="1"/>
</dbReference>
<dbReference type="PANTHER" id="PTHR30461:SF23">
    <property type="entry name" value="DNA RECOMBINASE-RELATED"/>
    <property type="match status" value="1"/>
</dbReference>
<feature type="domain" description="Resolvase/invertase-type recombinase catalytic" evidence="2">
    <location>
        <begin position="30"/>
        <end position="180"/>
    </location>
</feature>
<name>A0ABV4U7V3_9BACT</name>
<proteinExistence type="predicted"/>
<dbReference type="SUPFAM" id="SSF46955">
    <property type="entry name" value="Putative DNA-binding domain"/>
    <property type="match status" value="1"/>
</dbReference>
<keyword evidence="5" id="KW-1185">Reference proteome</keyword>
<dbReference type="Pfam" id="PF12728">
    <property type="entry name" value="HTH_17"/>
    <property type="match status" value="1"/>
</dbReference>
<dbReference type="Gene3D" id="3.40.50.1390">
    <property type="entry name" value="Resolvase, N-terminal catalytic domain"/>
    <property type="match status" value="1"/>
</dbReference>
<dbReference type="InterPro" id="IPR009061">
    <property type="entry name" value="DNA-bd_dom_put_sf"/>
</dbReference>
<dbReference type="Gene3D" id="3.90.1750.20">
    <property type="entry name" value="Putative Large Serine Recombinase, Chain B, Domain 2"/>
    <property type="match status" value="1"/>
</dbReference>
<dbReference type="Pfam" id="PF00239">
    <property type="entry name" value="Resolvase"/>
    <property type="match status" value="1"/>
</dbReference>
<dbReference type="InterPro" id="IPR006119">
    <property type="entry name" value="Resolv_N"/>
</dbReference>
<evidence type="ECO:0000259" key="2">
    <source>
        <dbReference type="PROSITE" id="PS51736"/>
    </source>
</evidence>
<dbReference type="Pfam" id="PF07508">
    <property type="entry name" value="Recombinase"/>
    <property type="match status" value="1"/>
</dbReference>
<dbReference type="PROSITE" id="PS51736">
    <property type="entry name" value="RECOMBINASES_3"/>
    <property type="match status" value="1"/>
</dbReference>
<feature type="region of interest" description="Disordered" evidence="1">
    <location>
        <begin position="1"/>
        <end position="27"/>
    </location>
</feature>
<sequence>MKPATVHPDEVGQAATSAPLHGSTENAPRATAAYIRLTRDESLKKGLSAAAQRADIEEYATRAELPNLTFYDEPEAVGGDVAFERRIEGRRLLGDLQAGHIGHVVVRDMDRLARDVRLWLRFVEACQDNGVEVHTLSGPLPLDSPTDEFAGTVRAAAAQLERKQVGDRVRRAKRQVAWKGRHVGGPPPYGYITQARRAAELRDSGIPEEAARQQAEGEYPLRGHLYVDNTEADVVRFAFEAYLRRGWGMRRIANEFNSAGQRTRNGKLWQPDQLRRMIQHPVYAGFITHDAKHFETRGRQHTARPKQSRHRGSHDALISEAEWQRAQAIRESRILHKSGRGNASTATRRYALSGVLQCSCGSPMRAASTHNKTDHAYYACIRRRTFGPEAIGGCDRPRVNLKRADQTFWSALNQLLSSESLVDRVYEAAERLAAAQQEDLLDIKPTPDEELERVRLNLERWYERHDNAITGIEREAAWQRITQLTNRIKQLDEQVANSPPETPPENDHPLRITREQVAHHLVSLATLANNSEDQGKHLITSLINHHGLTVTLTSEHTLKVHLAIAPPGTSTTDVTYTTPLDVEVRLTSDNITQWHHDNQGKHFCHICDKPIQVERRHYWRGVPTHHKHCWAQQLAVQRRQQRPKGYTGNEVAKLLGIGRTTVSRWVKSGKLPKPIVVDNSLSLWDRRAIDRLMPPRIDSLSNAITS</sequence>
<evidence type="ECO:0000313" key="5">
    <source>
        <dbReference type="Proteomes" id="UP001575105"/>
    </source>
</evidence>
<dbReference type="InterPro" id="IPR025827">
    <property type="entry name" value="Zn_ribbon_recom_dom"/>
</dbReference>
<dbReference type="InterPro" id="IPR011109">
    <property type="entry name" value="DNA_bind_recombinase_dom"/>
</dbReference>
<comment type="caution">
    <text evidence="4">The sequence shown here is derived from an EMBL/GenBank/DDBJ whole genome shotgun (WGS) entry which is preliminary data.</text>
</comment>